<name>A0A831SSD6_PROAE</name>
<dbReference type="AlphaFoldDB" id="A0A831SSD6"/>
<dbReference type="PANTHER" id="PTHR30469">
    <property type="entry name" value="MULTIDRUG RESISTANCE PROTEIN MDTA"/>
    <property type="match status" value="1"/>
</dbReference>
<evidence type="ECO:0000259" key="3">
    <source>
        <dbReference type="Pfam" id="PF25876"/>
    </source>
</evidence>
<reference evidence="5" key="1">
    <citation type="journal article" date="2020" name="mSystems">
        <title>Genome- and Community-Level Interaction Insights into Carbon Utilization and Element Cycling Functions of Hydrothermarchaeota in Hydrothermal Sediment.</title>
        <authorList>
            <person name="Zhou Z."/>
            <person name="Liu Y."/>
            <person name="Xu W."/>
            <person name="Pan J."/>
            <person name="Luo Z.H."/>
            <person name="Li M."/>
        </authorList>
    </citation>
    <scope>NUCLEOTIDE SEQUENCE [LARGE SCALE GENOMIC DNA]</scope>
    <source>
        <strain evidence="5">SpSt-1181</strain>
    </source>
</reference>
<dbReference type="InterPro" id="IPR006143">
    <property type="entry name" value="RND_pump_MFP"/>
</dbReference>
<protein>
    <submittedName>
        <fullName evidence="5">Efflux RND transporter periplasmic adaptor subunit</fullName>
    </submittedName>
</protein>
<keyword evidence="2" id="KW-0175">Coiled coil</keyword>
<dbReference type="Pfam" id="PF25954">
    <property type="entry name" value="Beta-barrel_RND_2"/>
    <property type="match status" value="1"/>
</dbReference>
<dbReference type="Gene3D" id="2.40.420.20">
    <property type="match status" value="1"/>
</dbReference>
<dbReference type="EMBL" id="DSBW01000136">
    <property type="protein sequence ID" value="HED31233.1"/>
    <property type="molecule type" value="Genomic_DNA"/>
</dbReference>
<evidence type="ECO:0000259" key="4">
    <source>
        <dbReference type="Pfam" id="PF25954"/>
    </source>
</evidence>
<dbReference type="GO" id="GO:0015562">
    <property type="term" value="F:efflux transmembrane transporter activity"/>
    <property type="evidence" value="ECO:0007669"/>
    <property type="project" value="TreeGrafter"/>
</dbReference>
<dbReference type="InterPro" id="IPR058792">
    <property type="entry name" value="Beta-barrel_RND_2"/>
</dbReference>
<dbReference type="Gene3D" id="2.40.30.170">
    <property type="match status" value="1"/>
</dbReference>
<sequence>MNNRLIHNFFISCSLLLLTSVTGCSGREPDRPSDATQRVTQVSLLTPSVKTITRSFSYPAEIRARSSSMLSFRVDGLVEHIEKTPGEHVQKGELLMKLDQADYYDNLRVLQAELKGAQARADKALQDFRRAQELRNEDVISQADYDGAKSAHASAAAAVEHLGARVSLARHQLEYTRLYAPYHATVTGQMVEEHELVRAGQPVMSVHDISTLEVECHVPENDIARLKPARGMKALVTLPSFQKKVFEASLQEWSTSADKTLRTYAMRFSLPAPEHVTILPGMTAHINISAEQAEQHVLLPHRAITSDASGSPAVWLYEPSSGTITMRNISTGKMVDEKHIHVTAGLDGKEQIVEPNAHFFTEGMNVTPRETEPRGGER</sequence>
<accession>A0A831SSD6</accession>
<feature type="domain" description="CusB-like beta-barrel" evidence="4">
    <location>
        <begin position="214"/>
        <end position="291"/>
    </location>
</feature>
<proteinExistence type="inferred from homology"/>
<comment type="similarity">
    <text evidence="1">Belongs to the membrane fusion protein (MFP) (TC 8.A.1) family.</text>
</comment>
<feature type="coiled-coil region" evidence="2">
    <location>
        <begin position="107"/>
        <end position="134"/>
    </location>
</feature>
<dbReference type="GO" id="GO:1990281">
    <property type="term" value="C:efflux pump complex"/>
    <property type="evidence" value="ECO:0007669"/>
    <property type="project" value="TreeGrafter"/>
</dbReference>
<evidence type="ECO:0000256" key="2">
    <source>
        <dbReference type="SAM" id="Coils"/>
    </source>
</evidence>
<comment type="caution">
    <text evidence="5">The sequence shown here is derived from an EMBL/GenBank/DDBJ whole genome shotgun (WGS) entry which is preliminary data.</text>
</comment>
<dbReference type="Proteomes" id="UP000886335">
    <property type="component" value="Unassembled WGS sequence"/>
</dbReference>
<dbReference type="Gene3D" id="1.10.287.470">
    <property type="entry name" value="Helix hairpin bin"/>
    <property type="match status" value="1"/>
</dbReference>
<dbReference type="SUPFAM" id="SSF111369">
    <property type="entry name" value="HlyD-like secretion proteins"/>
    <property type="match status" value="1"/>
</dbReference>
<dbReference type="PANTHER" id="PTHR30469:SF15">
    <property type="entry name" value="HLYD FAMILY OF SECRETION PROTEINS"/>
    <property type="match status" value="1"/>
</dbReference>
<evidence type="ECO:0000313" key="5">
    <source>
        <dbReference type="EMBL" id="HED31233.1"/>
    </source>
</evidence>
<dbReference type="InterPro" id="IPR058624">
    <property type="entry name" value="MdtA-like_HH"/>
</dbReference>
<gene>
    <name evidence="5" type="ORF">ENN50_06055</name>
</gene>
<organism evidence="5">
    <name type="scientific">Prosthecochloris aestuarii</name>
    <dbReference type="NCBI Taxonomy" id="1102"/>
    <lineage>
        <taxon>Bacteria</taxon>
        <taxon>Pseudomonadati</taxon>
        <taxon>Chlorobiota</taxon>
        <taxon>Chlorobiia</taxon>
        <taxon>Chlorobiales</taxon>
        <taxon>Chlorobiaceae</taxon>
        <taxon>Prosthecochloris</taxon>
    </lineage>
</organism>
<feature type="domain" description="Multidrug resistance protein MdtA-like alpha-helical hairpin" evidence="3">
    <location>
        <begin position="107"/>
        <end position="176"/>
    </location>
</feature>
<dbReference type="Pfam" id="PF25876">
    <property type="entry name" value="HH_MFP_RND"/>
    <property type="match status" value="1"/>
</dbReference>
<dbReference type="Gene3D" id="2.40.50.100">
    <property type="match status" value="1"/>
</dbReference>
<evidence type="ECO:0000256" key="1">
    <source>
        <dbReference type="ARBA" id="ARBA00009477"/>
    </source>
</evidence>
<dbReference type="PROSITE" id="PS51257">
    <property type="entry name" value="PROKAR_LIPOPROTEIN"/>
    <property type="match status" value="1"/>
</dbReference>
<dbReference type="NCBIfam" id="TIGR01730">
    <property type="entry name" value="RND_mfp"/>
    <property type="match status" value="1"/>
</dbReference>